<protein>
    <submittedName>
        <fullName evidence="2">Uncharacterized protein</fullName>
    </submittedName>
</protein>
<dbReference type="RefSeq" id="XP_025526786.1">
    <property type="nucleotide sequence ID" value="XM_025668077.1"/>
</dbReference>
<keyword evidence="3" id="KW-1185">Reference proteome</keyword>
<dbReference type="EMBL" id="KZ824800">
    <property type="protein sequence ID" value="RAH80892.1"/>
    <property type="molecule type" value="Genomic_DNA"/>
</dbReference>
<accession>A0A8T8WZS9</accession>
<evidence type="ECO:0000256" key="1">
    <source>
        <dbReference type="SAM" id="MobiDB-lite"/>
    </source>
</evidence>
<organism evidence="2 3">
    <name type="scientific">Aspergillus japonicus CBS 114.51</name>
    <dbReference type="NCBI Taxonomy" id="1448312"/>
    <lineage>
        <taxon>Eukaryota</taxon>
        <taxon>Fungi</taxon>
        <taxon>Dikarya</taxon>
        <taxon>Ascomycota</taxon>
        <taxon>Pezizomycotina</taxon>
        <taxon>Eurotiomycetes</taxon>
        <taxon>Eurotiomycetidae</taxon>
        <taxon>Eurotiales</taxon>
        <taxon>Aspergillaceae</taxon>
        <taxon>Aspergillus</taxon>
        <taxon>Aspergillus subgen. Circumdati</taxon>
    </lineage>
</organism>
<proteinExistence type="predicted"/>
<name>A0A8T8WZS9_ASPJA</name>
<reference evidence="2 3" key="1">
    <citation type="submission" date="2018-02" db="EMBL/GenBank/DDBJ databases">
        <title>The genomes of Aspergillus section Nigri reveals drivers in fungal speciation.</title>
        <authorList>
            <consortium name="DOE Joint Genome Institute"/>
            <person name="Vesth T.C."/>
            <person name="Nybo J."/>
            <person name="Theobald S."/>
            <person name="Brandl J."/>
            <person name="Frisvad J.C."/>
            <person name="Nielsen K.F."/>
            <person name="Lyhne E.K."/>
            <person name="Kogle M.E."/>
            <person name="Kuo A."/>
            <person name="Riley R."/>
            <person name="Clum A."/>
            <person name="Nolan M."/>
            <person name="Lipzen A."/>
            <person name="Salamov A."/>
            <person name="Henrissat B."/>
            <person name="Wiebenga A."/>
            <person name="De vries R.P."/>
            <person name="Grigoriev I.V."/>
            <person name="Mortensen U.H."/>
            <person name="Andersen M.R."/>
            <person name="Baker S.E."/>
        </authorList>
    </citation>
    <scope>NUCLEOTIDE SEQUENCE [LARGE SCALE GENOMIC DNA]</scope>
    <source>
        <strain evidence="2 3">CBS 114.51</strain>
    </source>
</reference>
<dbReference type="InterPro" id="IPR022198">
    <property type="entry name" value="DUF3723"/>
</dbReference>
<dbReference type="AlphaFoldDB" id="A0A8T8WZS9"/>
<evidence type="ECO:0000313" key="3">
    <source>
        <dbReference type="Proteomes" id="UP000249497"/>
    </source>
</evidence>
<dbReference type="Proteomes" id="UP000249497">
    <property type="component" value="Unassembled WGS sequence"/>
</dbReference>
<dbReference type="GeneID" id="37171769"/>
<dbReference type="OrthoDB" id="4227485at2759"/>
<sequence>MQAINDPLGQKANLLAQTRLQYFRGYAIIDMRHLSFESDAILGSRPLDQTNVRRLHTMFALEGCANLEPEHKVAATVSELTLQEGLTRTGITQEALFNQVNPVNLSFEDTVRLVCAFGKHRLRAGEGFGVDRWLVELYSTEIPLDALAQLREESSGAQAFKDGEIYTILRRYQLSNNDSQEQKWWARFQSDDRRKNFRRLQRNKFLREGFDKLLPYCGLWEPLKAYHIERILGLRCHEYIRHYLEEIYQAWSFLFSKETAYMADPTSVRLIEGLMFSYSLDDCDRLQELMISGTVFPHVKGDERNNLQRKLLQIPGRLLSINTLIQDTLYLQSPAKAFRSLLPKRFKGTLREAMRQNWSSQNNKQLGNFQASEHEFRTLPSPADSFLIGIMQLWLFALRHLVQPRRDNKNPQIPASRSSEAHNLSNMAILAHQLGFTSAEINTLRLRDTTQWESRSMLRAFCVDGFYQIDEAKINSMANRMKDYWRILQRKQNAAEITPSLVTNEVELMTRRRYNCPFQSEDDRDRNFLFLEHIYSAEQPRARYATSFAVTREILYAFFGKSPLYDIFSQGSDNTSHVVSPTMEWGTIPSKDDPLVEAEAASYGPSPVELEPHPPGTPDRSTEGFETRVPLAAGFEDDSCKAPLETKAMISLHRNVAEILQMWYETGDSHLVVLFLFESRTYYKFDRKSENSLRLRLTELGKEHYFLVIGDYGVELPNLSTITEVAMRERLILVGYKDGPSKGVTDGNGQISLDSLKDYVTKFDVRTGKRKAGDSYGGHAKRRAQ</sequence>
<dbReference type="Pfam" id="PF12520">
    <property type="entry name" value="DUF3723"/>
    <property type="match status" value="1"/>
</dbReference>
<feature type="region of interest" description="Disordered" evidence="1">
    <location>
        <begin position="602"/>
        <end position="623"/>
    </location>
</feature>
<gene>
    <name evidence="2" type="ORF">BO86DRAFT_315165</name>
</gene>
<evidence type="ECO:0000313" key="2">
    <source>
        <dbReference type="EMBL" id="RAH80892.1"/>
    </source>
</evidence>